<name>A0ABR7M1Z9_9ACTN</name>
<dbReference type="InterPro" id="IPR036890">
    <property type="entry name" value="HATPase_C_sf"/>
</dbReference>
<dbReference type="InterPro" id="IPR000792">
    <property type="entry name" value="Tscrpt_reg_LuxR_C"/>
</dbReference>
<evidence type="ECO:0000256" key="2">
    <source>
        <dbReference type="ARBA" id="ARBA00023125"/>
    </source>
</evidence>
<dbReference type="Gene3D" id="1.10.10.10">
    <property type="entry name" value="Winged helix-like DNA-binding domain superfamily/Winged helix DNA-binding domain"/>
    <property type="match status" value="1"/>
</dbReference>
<dbReference type="PANTHER" id="PTHR44688:SF16">
    <property type="entry name" value="DNA-BINDING TRANSCRIPTIONAL ACTIVATOR DEVR_DOSR"/>
    <property type="match status" value="1"/>
</dbReference>
<evidence type="ECO:0000313" key="6">
    <source>
        <dbReference type="Proteomes" id="UP000805614"/>
    </source>
</evidence>
<dbReference type="SUPFAM" id="SSF46894">
    <property type="entry name" value="C-terminal effector domain of the bipartite response regulators"/>
    <property type="match status" value="1"/>
</dbReference>
<reference evidence="5 6" key="1">
    <citation type="submission" date="2020-06" db="EMBL/GenBank/DDBJ databases">
        <title>Actinomadura xiongansis sp. nov., isolated from soil of Baiyangdian.</title>
        <authorList>
            <person name="Zhang X."/>
        </authorList>
    </citation>
    <scope>NUCLEOTIDE SEQUENCE [LARGE SCALE GENOMIC DNA]</scope>
    <source>
        <strain evidence="5 6">HBUM206468</strain>
    </source>
</reference>
<dbReference type="CDD" id="cd06170">
    <property type="entry name" value="LuxR_C_like"/>
    <property type="match status" value="1"/>
</dbReference>
<dbReference type="SMART" id="SM00421">
    <property type="entry name" value="HTH_LUXR"/>
    <property type="match status" value="1"/>
</dbReference>
<evidence type="ECO:0000256" key="1">
    <source>
        <dbReference type="ARBA" id="ARBA00023015"/>
    </source>
</evidence>
<sequence length="419" mass="44180">MAESWPAALTAALRVLRAPLDGVLPELSAVLSGLVPHEGLVLFTGDCLLMSALLTHGIDGVSADEVSRLVPLVAVNRPWFGPFTLAGVERPVLAVAVKPPKTTGGMLAVVTTGSLPPDPEAREIVTKLVELTTAHLADRVSDAEPHAVTGPPLTAVEDLADAYATTLTSLLGVLRSRRLDDAAARRIAIELAVPALLETRAGGERDLGEEAAGRAFDVLAEKLSLLTRYHDLTLELARPDQPGRPLPCEVARAARSVVRGAVLAMLQQGGLSRIRLAWEVEDSLLRVTVRDDGPGSLVADALSVHRLRDRVAVLGGTLAVDAVPGWGTAITAVLPFGPVRPQPQGPLDALNPRERDVLEQLAHGHRNRVIATRLSISENTVKFHVANILSKLGVSSRGEAAALAHGRTPMTAALGVTPR</sequence>
<evidence type="ECO:0000313" key="5">
    <source>
        <dbReference type="EMBL" id="MBC6471140.1"/>
    </source>
</evidence>
<dbReference type="PRINTS" id="PR00038">
    <property type="entry name" value="HTHLUXR"/>
</dbReference>
<dbReference type="InterPro" id="IPR036388">
    <property type="entry name" value="WH-like_DNA-bd_sf"/>
</dbReference>
<dbReference type="PROSITE" id="PS00622">
    <property type="entry name" value="HTH_LUXR_1"/>
    <property type="match status" value="1"/>
</dbReference>
<dbReference type="InterPro" id="IPR016032">
    <property type="entry name" value="Sig_transdc_resp-reg_C-effctor"/>
</dbReference>
<dbReference type="Pfam" id="PF00196">
    <property type="entry name" value="GerE"/>
    <property type="match status" value="1"/>
</dbReference>
<organism evidence="5 6">
    <name type="scientific">Actinomadura alba</name>
    <dbReference type="NCBI Taxonomy" id="406431"/>
    <lineage>
        <taxon>Bacteria</taxon>
        <taxon>Bacillati</taxon>
        <taxon>Actinomycetota</taxon>
        <taxon>Actinomycetes</taxon>
        <taxon>Streptosporangiales</taxon>
        <taxon>Thermomonosporaceae</taxon>
        <taxon>Actinomadura</taxon>
    </lineage>
</organism>
<keyword evidence="2" id="KW-0238">DNA-binding</keyword>
<dbReference type="PANTHER" id="PTHR44688">
    <property type="entry name" value="DNA-BINDING TRANSCRIPTIONAL ACTIVATOR DEVR_DOSR"/>
    <property type="match status" value="1"/>
</dbReference>
<dbReference type="EMBL" id="JABVEC010000058">
    <property type="protein sequence ID" value="MBC6471140.1"/>
    <property type="molecule type" value="Genomic_DNA"/>
</dbReference>
<protein>
    <submittedName>
        <fullName evidence="5">LuxR family transcriptional regulator</fullName>
    </submittedName>
</protein>
<proteinExistence type="predicted"/>
<evidence type="ECO:0000259" key="4">
    <source>
        <dbReference type="PROSITE" id="PS50043"/>
    </source>
</evidence>
<evidence type="ECO:0000256" key="3">
    <source>
        <dbReference type="ARBA" id="ARBA00023163"/>
    </source>
</evidence>
<keyword evidence="3" id="KW-0804">Transcription</keyword>
<keyword evidence="1" id="KW-0805">Transcription regulation</keyword>
<gene>
    <name evidence="5" type="ORF">HKK74_37465</name>
</gene>
<feature type="domain" description="HTH luxR-type" evidence="4">
    <location>
        <begin position="343"/>
        <end position="408"/>
    </location>
</feature>
<dbReference type="RefSeq" id="WP_281398210.1">
    <property type="nucleotide sequence ID" value="NZ_BAAAOK010000022.1"/>
</dbReference>
<dbReference type="PROSITE" id="PS50043">
    <property type="entry name" value="HTH_LUXR_2"/>
    <property type="match status" value="1"/>
</dbReference>
<dbReference type="SUPFAM" id="SSF55874">
    <property type="entry name" value="ATPase domain of HSP90 chaperone/DNA topoisomerase II/histidine kinase"/>
    <property type="match status" value="1"/>
</dbReference>
<comment type="caution">
    <text evidence="5">The sequence shown here is derived from an EMBL/GenBank/DDBJ whole genome shotgun (WGS) entry which is preliminary data.</text>
</comment>
<dbReference type="Proteomes" id="UP000805614">
    <property type="component" value="Unassembled WGS sequence"/>
</dbReference>
<keyword evidence="6" id="KW-1185">Reference proteome</keyword>
<accession>A0ABR7M1Z9</accession>
<dbReference type="Gene3D" id="3.30.565.10">
    <property type="entry name" value="Histidine kinase-like ATPase, C-terminal domain"/>
    <property type="match status" value="1"/>
</dbReference>